<accession>A0ACB8RBP8</accession>
<name>A0ACB8RBP8_9AGAM</name>
<evidence type="ECO:0000313" key="1">
    <source>
        <dbReference type="EMBL" id="KAI0041091.1"/>
    </source>
</evidence>
<comment type="caution">
    <text evidence="1">The sequence shown here is derived from an EMBL/GenBank/DDBJ whole genome shotgun (WGS) entry which is preliminary data.</text>
</comment>
<proteinExistence type="predicted"/>
<sequence>MWQPTPSHSPISTDATNEPTHGNSPTYPPTVLYQPIHASLAPQVPPHTGYAIWEVVCAPAHPIFTSDHLVINDDDSVPVRGVVEEISEIQRGVIAFFFRDSHDNHLHRLVVPVVWARLPVTMRLKNILKYLCLENYWPVPFNALAGERCSGRPCNHMPPSRPTSSQPPAKQLPSFLPLYGLN</sequence>
<reference evidence="1" key="1">
    <citation type="submission" date="2021-02" db="EMBL/GenBank/DDBJ databases">
        <authorList>
            <consortium name="DOE Joint Genome Institute"/>
            <person name="Ahrendt S."/>
            <person name="Looney B.P."/>
            <person name="Miyauchi S."/>
            <person name="Morin E."/>
            <person name="Drula E."/>
            <person name="Courty P.E."/>
            <person name="Chicoki N."/>
            <person name="Fauchery L."/>
            <person name="Kohler A."/>
            <person name="Kuo A."/>
            <person name="Labutti K."/>
            <person name="Pangilinan J."/>
            <person name="Lipzen A."/>
            <person name="Riley R."/>
            <person name="Andreopoulos W."/>
            <person name="He G."/>
            <person name="Johnson J."/>
            <person name="Barry K.W."/>
            <person name="Grigoriev I.V."/>
            <person name="Nagy L."/>
            <person name="Hibbett D."/>
            <person name="Henrissat B."/>
            <person name="Matheny P.B."/>
            <person name="Labbe J."/>
            <person name="Martin F."/>
        </authorList>
    </citation>
    <scope>NUCLEOTIDE SEQUENCE</scope>
    <source>
        <strain evidence="1">FP105234-sp</strain>
    </source>
</reference>
<dbReference type="Proteomes" id="UP000814033">
    <property type="component" value="Unassembled WGS sequence"/>
</dbReference>
<gene>
    <name evidence="1" type="ORF">FA95DRAFT_770983</name>
</gene>
<dbReference type="EMBL" id="MU276144">
    <property type="protein sequence ID" value="KAI0041091.1"/>
    <property type="molecule type" value="Genomic_DNA"/>
</dbReference>
<organism evidence="1 2">
    <name type="scientific">Auriscalpium vulgare</name>
    <dbReference type="NCBI Taxonomy" id="40419"/>
    <lineage>
        <taxon>Eukaryota</taxon>
        <taxon>Fungi</taxon>
        <taxon>Dikarya</taxon>
        <taxon>Basidiomycota</taxon>
        <taxon>Agaricomycotina</taxon>
        <taxon>Agaricomycetes</taxon>
        <taxon>Russulales</taxon>
        <taxon>Auriscalpiaceae</taxon>
        <taxon>Auriscalpium</taxon>
    </lineage>
</organism>
<reference evidence="1" key="2">
    <citation type="journal article" date="2022" name="New Phytol.">
        <title>Evolutionary transition to the ectomycorrhizal habit in the genomes of a hyperdiverse lineage of mushroom-forming fungi.</title>
        <authorList>
            <person name="Looney B."/>
            <person name="Miyauchi S."/>
            <person name="Morin E."/>
            <person name="Drula E."/>
            <person name="Courty P.E."/>
            <person name="Kohler A."/>
            <person name="Kuo A."/>
            <person name="LaButti K."/>
            <person name="Pangilinan J."/>
            <person name="Lipzen A."/>
            <person name="Riley R."/>
            <person name="Andreopoulos W."/>
            <person name="He G."/>
            <person name="Johnson J."/>
            <person name="Nolan M."/>
            <person name="Tritt A."/>
            <person name="Barry K.W."/>
            <person name="Grigoriev I.V."/>
            <person name="Nagy L.G."/>
            <person name="Hibbett D."/>
            <person name="Henrissat B."/>
            <person name="Matheny P.B."/>
            <person name="Labbe J."/>
            <person name="Martin F.M."/>
        </authorList>
    </citation>
    <scope>NUCLEOTIDE SEQUENCE</scope>
    <source>
        <strain evidence="1">FP105234-sp</strain>
    </source>
</reference>
<evidence type="ECO:0000313" key="2">
    <source>
        <dbReference type="Proteomes" id="UP000814033"/>
    </source>
</evidence>
<protein>
    <submittedName>
        <fullName evidence="1">Uncharacterized protein</fullName>
    </submittedName>
</protein>
<keyword evidence="2" id="KW-1185">Reference proteome</keyword>